<gene>
    <name evidence="1" type="ORF">M20_1546</name>
</gene>
<dbReference type="PATRIC" id="fig|1360.114.peg.2010"/>
<proteinExistence type="predicted"/>
<dbReference type="EMBL" id="LKLU01000087">
    <property type="protein sequence ID" value="KSU20381.1"/>
    <property type="molecule type" value="Genomic_DNA"/>
</dbReference>
<evidence type="ECO:0000313" key="2">
    <source>
        <dbReference type="Proteomes" id="UP000053719"/>
    </source>
</evidence>
<dbReference type="AlphaFoldDB" id="A0A0V8E3L6"/>
<dbReference type="Proteomes" id="UP000053719">
    <property type="component" value="Unassembled WGS sequence"/>
</dbReference>
<evidence type="ECO:0000313" key="1">
    <source>
        <dbReference type="EMBL" id="KSU20381.1"/>
    </source>
</evidence>
<accession>A0A0V8E3L6</accession>
<comment type="caution">
    <text evidence="1">The sequence shown here is derived from an EMBL/GenBank/DDBJ whole genome shotgun (WGS) entry which is preliminary data.</text>
</comment>
<protein>
    <submittedName>
        <fullName evidence="1">Uncharacterized protein y4jQ</fullName>
    </submittedName>
</protein>
<organism evidence="1 2">
    <name type="scientific">Lactococcus lactis subsp. lactis</name>
    <name type="common">Streptococcus lactis</name>
    <dbReference type="NCBI Taxonomy" id="1360"/>
    <lineage>
        <taxon>Bacteria</taxon>
        <taxon>Bacillati</taxon>
        <taxon>Bacillota</taxon>
        <taxon>Bacilli</taxon>
        <taxon>Lactobacillales</taxon>
        <taxon>Streptococcaceae</taxon>
        <taxon>Lactococcus</taxon>
    </lineage>
</organism>
<dbReference type="RefSeq" id="WP_058211837.1">
    <property type="nucleotide sequence ID" value="NZ_LKLU01000087.1"/>
</dbReference>
<reference evidence="2" key="1">
    <citation type="submission" date="2015-10" db="EMBL/GenBank/DDBJ databases">
        <title>Draft Genome Sequences of 11 Lactococcus lactis subspecies cremoris strains.</title>
        <authorList>
            <person name="Wels M."/>
            <person name="Backus L."/>
            <person name="Boekhorst J."/>
            <person name="Dijkstra A."/>
            <person name="Beerthuizen M."/>
            <person name="Kelly W."/>
            <person name="Siezen R."/>
            <person name="Bachmann H."/>
            <person name="Van Hijum S."/>
        </authorList>
    </citation>
    <scope>NUCLEOTIDE SEQUENCE [LARGE SCALE GENOMIC DNA]</scope>
    <source>
        <strain evidence="2">M20</strain>
    </source>
</reference>
<name>A0A0V8E3L6_LACLL</name>
<sequence>MVKTYYTDIVKLRKKVQSKQMRLFDLLRVKYSKDNKRKEQILNDTIISKYYFDTLDKNIFTENFSNYFDNQYFYYREKSDLETELIWNCLILKKFSSELSKYNAYRLKYEKYLFKDDFNNAKIQLEQIETEFGVSLWLVENKMLLEEFYSENSKMNIENITKEYSKEGTNFQKYLMDKISERITDDFSFDKYSKRTSMEIENSKLPFEIKLFCVYWLDYHNFPIDDEALSSVLVISFNTSLIDRYNLTIRILQQLIAEKKHEKLLNNCLRLLSDIKDLRIDKINAIYMKDNELLQLSKTDQLFNSVLDEYTIGNYQTALEKLPEVFEQNAGAFKILDIYNKSLLLSDLIPNKTKEIFKANFLKEISNAYFEVLTKSELYFESIKKILVFSRKLGANDWAIQMYYSIYTQFNNVNLKEKETYIFLNSPINTVNDAIFIINDNARKNYILQFGSDSNTLRLWKFYNTNEIEFDLKDIPYYRILTYEAKREQKIKRTGFQSLTKRLDDEIKKISSIDKSRELSSLNYFKEKMRHELYSMLLADENYTDSVDLVVENYLENSINLRMFNTEFLLNEIEKGTKNKLITSKIETLIFMKLEDSSKLSYFFELFLDCKNINKPTELIIEDFSVDKVIFFFEEVCNIGVLSDQVLIFDRHEEVEIERLNILRKLIGINPSDERIYTEEISRISQDKLLRELIQKVNQSKLFVDVNRIWEEKKDSIIESIHKFLEADTQKMRYYNLNKKEVLLEDMGKSDNEGIFYFIFETPKEKELRNVLNEILDFFLSNNEYGLDTYLSTRIRHGTLQGQLRSPFQKNNLITTRKSDKSDEYIANDIMLKRINGNAKSINKIFSDFSYKIDSLIEDVKKNWMQIKINGKNPQGMFDFDDLDLSFEELYSNVSSESSPKIIFELIIQHLWDETEKSLERIRERLKKELCDQFIELLTKLQEDLANEQTGNNTFVNRKISECKTDVQLSIDEVSSWFERVDPSDDMKVTSFELLELCKRIRVNISPEFSNVNFVSNGDEQILLSGRELPYYVDILLILIDNSIKHSSLELEELNVEMYIENTENGNIKITVSNNFNNNILNEINESIEVIKNKLSSSKKQSSELVKVEGGSGYLKIYKVIKYDLEAKPIIDVSQKDNIFFSQIEIGR</sequence>